<dbReference type="RefSeq" id="WP_151572407.1">
    <property type="nucleotide sequence ID" value="NZ_WBOT01000001.1"/>
</dbReference>
<feature type="transmembrane region" description="Helical" evidence="1">
    <location>
        <begin position="13"/>
        <end position="32"/>
    </location>
</feature>
<protein>
    <submittedName>
        <fullName evidence="4">TIGR03943 family protein</fullName>
    </submittedName>
</protein>
<gene>
    <name evidence="4" type="ORF">F7732_04385</name>
</gene>
<keyword evidence="5" id="KW-1185">Reference proteome</keyword>
<proteinExistence type="predicted"/>
<evidence type="ECO:0000259" key="3">
    <source>
        <dbReference type="Pfam" id="PF21537"/>
    </source>
</evidence>
<evidence type="ECO:0000313" key="4">
    <source>
        <dbReference type="EMBL" id="KAB2335807.1"/>
    </source>
</evidence>
<accession>A0A7V7V1R0</accession>
<dbReference type="PANTHER" id="PTHR40047">
    <property type="entry name" value="UPF0703 PROTEIN YCGQ"/>
    <property type="match status" value="1"/>
</dbReference>
<organism evidence="4 5">
    <name type="scientific">Bacillus mesophilum</name>
    <dbReference type="NCBI Taxonomy" id="1071718"/>
    <lineage>
        <taxon>Bacteria</taxon>
        <taxon>Bacillati</taxon>
        <taxon>Bacillota</taxon>
        <taxon>Bacilli</taxon>
        <taxon>Bacillales</taxon>
        <taxon>Bacillaceae</taxon>
        <taxon>Bacillus</taxon>
    </lineage>
</organism>
<dbReference type="Pfam" id="PF21537">
    <property type="entry name" value="DUF1980_C"/>
    <property type="match status" value="1"/>
</dbReference>
<dbReference type="InterPro" id="IPR048493">
    <property type="entry name" value="DUF1980_N"/>
</dbReference>
<evidence type="ECO:0000313" key="5">
    <source>
        <dbReference type="Proteomes" id="UP000441354"/>
    </source>
</evidence>
<dbReference type="InterPro" id="IPR052955">
    <property type="entry name" value="UPF0703_membrane_permease"/>
</dbReference>
<keyword evidence="1" id="KW-0472">Membrane</keyword>
<comment type="caution">
    <text evidence="4">The sequence shown here is derived from an EMBL/GenBank/DDBJ whole genome shotgun (WGS) entry which is preliminary data.</text>
</comment>
<reference evidence="4 5" key="1">
    <citation type="journal article" date="2014" name="Arch. Microbiol.">
        <title>Bacillus mesophilum sp. nov., strain IITR-54T, a novel 4-chlorobiphenyl dechlorinating bacterium.</title>
        <authorList>
            <person name="Manickam N."/>
            <person name="Singh N.K."/>
            <person name="Bajaj A."/>
            <person name="Kumar R.M."/>
            <person name="Kaur G."/>
            <person name="Kaur N."/>
            <person name="Bala M."/>
            <person name="Kumar A."/>
            <person name="Mayilraj S."/>
        </authorList>
    </citation>
    <scope>NUCLEOTIDE SEQUENCE [LARGE SCALE GENOMIC DNA]</scope>
    <source>
        <strain evidence="4 5">IITR-54</strain>
    </source>
</reference>
<dbReference type="AlphaFoldDB" id="A0A7V7V1R0"/>
<feature type="domain" description="DUF1980" evidence="2">
    <location>
        <begin position="15"/>
        <end position="120"/>
    </location>
</feature>
<keyword evidence="1" id="KW-0812">Transmembrane</keyword>
<dbReference type="OrthoDB" id="9770408at2"/>
<dbReference type="EMBL" id="WBOT01000001">
    <property type="protein sequence ID" value="KAB2335807.1"/>
    <property type="molecule type" value="Genomic_DNA"/>
</dbReference>
<dbReference type="PANTHER" id="PTHR40047:SF1">
    <property type="entry name" value="UPF0703 PROTEIN YCGQ"/>
    <property type="match status" value="1"/>
</dbReference>
<name>A0A7V7V1R0_9BACI</name>
<dbReference type="Proteomes" id="UP000441354">
    <property type="component" value="Unassembled WGS sequence"/>
</dbReference>
<keyword evidence="1" id="KW-1133">Transmembrane helix</keyword>
<dbReference type="InterPro" id="IPR048447">
    <property type="entry name" value="DUF1980_C"/>
</dbReference>
<evidence type="ECO:0000256" key="1">
    <source>
        <dbReference type="SAM" id="Phobius"/>
    </source>
</evidence>
<evidence type="ECO:0000259" key="2">
    <source>
        <dbReference type="Pfam" id="PF09323"/>
    </source>
</evidence>
<dbReference type="Pfam" id="PF09323">
    <property type="entry name" value="DUF1980"/>
    <property type="match status" value="1"/>
</dbReference>
<feature type="domain" description="DUF1980" evidence="3">
    <location>
        <begin position="140"/>
        <end position="258"/>
    </location>
</feature>
<dbReference type="InterPro" id="IPR015402">
    <property type="entry name" value="DUF1980"/>
</dbReference>
<sequence>MNSEVRLAVSFRMQLQGIILISISLVIFKLYLTGNMAYIMAPKMMPFVLFAFIVLLLLGMYRLFRSNKEEMADCYCLSVDSHKSSWKEYPVYGVFLASIILSFVTEDFQLNAASLANRGIISSVSPDFADEVLLSEIYNEETKRITVNDDNYFKVMQAMNSELDQLIGVSIQIQGFIYRESEFNDDEAVIARQSMTCCVADSSVYGYMLEGEVQKLPTGEWYDLEGTIQKRSMDGNMMPVISISSINKIETPQEVFLYE</sequence>
<feature type="transmembrane region" description="Helical" evidence="1">
    <location>
        <begin position="44"/>
        <end position="64"/>
    </location>
</feature>
<dbReference type="NCBIfam" id="TIGR03943">
    <property type="entry name" value="TIGR03943 family putative permease subunit"/>
    <property type="match status" value="1"/>
</dbReference>